<evidence type="ECO:0000313" key="4">
    <source>
        <dbReference type="Proteomes" id="UP001180973"/>
    </source>
</evidence>
<accession>A0ABU2X327</accession>
<proteinExistence type="predicted"/>
<keyword evidence="1" id="KW-1133">Transmembrane helix</keyword>
<dbReference type="Pfam" id="PF07811">
    <property type="entry name" value="TadE"/>
    <property type="match status" value="1"/>
</dbReference>
<feature type="transmembrane region" description="Helical" evidence="1">
    <location>
        <begin position="108"/>
        <end position="127"/>
    </location>
</feature>
<name>A0ABU2X327_9ACTN</name>
<organism evidence="3 4">
    <name type="scientific">Micromonospora reichwaldensis</name>
    <dbReference type="NCBI Taxonomy" id="3075516"/>
    <lineage>
        <taxon>Bacteria</taxon>
        <taxon>Bacillati</taxon>
        <taxon>Actinomycetota</taxon>
        <taxon>Actinomycetes</taxon>
        <taxon>Micromonosporales</taxon>
        <taxon>Micromonosporaceae</taxon>
        <taxon>Micromonospora</taxon>
    </lineage>
</organism>
<dbReference type="InterPro" id="IPR012495">
    <property type="entry name" value="TadE-like_dom"/>
</dbReference>
<dbReference type="Proteomes" id="UP001180973">
    <property type="component" value="Unassembled WGS sequence"/>
</dbReference>
<keyword evidence="1" id="KW-0472">Membrane</keyword>
<gene>
    <name evidence="3" type="ORF">RM555_24565</name>
</gene>
<evidence type="ECO:0000313" key="3">
    <source>
        <dbReference type="EMBL" id="MDT0532175.1"/>
    </source>
</evidence>
<keyword evidence="1" id="KW-0812">Transmembrane</keyword>
<reference evidence="3" key="1">
    <citation type="submission" date="2023-09" db="EMBL/GenBank/DDBJ databases">
        <title>30 novel species of actinomycetes from the DSMZ collection.</title>
        <authorList>
            <person name="Nouioui I."/>
        </authorList>
    </citation>
    <scope>NUCLEOTIDE SEQUENCE</scope>
    <source>
        <strain evidence="3">DSM 115977</strain>
    </source>
</reference>
<keyword evidence="4" id="KW-1185">Reference proteome</keyword>
<evidence type="ECO:0000259" key="2">
    <source>
        <dbReference type="Pfam" id="PF07811"/>
    </source>
</evidence>
<feature type="domain" description="TadE-like" evidence="2">
    <location>
        <begin position="108"/>
        <end position="148"/>
    </location>
</feature>
<sequence length="233" mass="23479">MIGHEAPPLNPLAVLIGASAQCDKASVVDGGSVASADLNAEPEKADEVADTAVGGEGFDADVVLVDSGAGRSSAVMADSGLETRPSERRSDECATALSRRLGDDDGRVTIWFAVLAPAFLALIGLVVDGGAKVRAYQRADNIAAEAARAGGQAIKAGQAIDGGTKEIDPSVAATAVQAYLDELDRVTGTVTVDGAQQLTVTVTVTYNPILLDLFGGGVGTTATGRATATLIAQ</sequence>
<protein>
    <submittedName>
        <fullName evidence="3">TadE/TadG family type IV pilus assembly protein</fullName>
    </submittedName>
</protein>
<evidence type="ECO:0000256" key="1">
    <source>
        <dbReference type="SAM" id="Phobius"/>
    </source>
</evidence>
<dbReference type="EMBL" id="JAVRFL010000034">
    <property type="protein sequence ID" value="MDT0532175.1"/>
    <property type="molecule type" value="Genomic_DNA"/>
</dbReference>
<dbReference type="RefSeq" id="WP_311413946.1">
    <property type="nucleotide sequence ID" value="NZ_JAVRFL010000034.1"/>
</dbReference>
<comment type="caution">
    <text evidence="3">The sequence shown here is derived from an EMBL/GenBank/DDBJ whole genome shotgun (WGS) entry which is preliminary data.</text>
</comment>